<organism evidence="1 2">
    <name type="scientific">Polyplax serrata</name>
    <name type="common">Common mouse louse</name>
    <dbReference type="NCBI Taxonomy" id="468196"/>
    <lineage>
        <taxon>Eukaryota</taxon>
        <taxon>Metazoa</taxon>
        <taxon>Ecdysozoa</taxon>
        <taxon>Arthropoda</taxon>
        <taxon>Hexapoda</taxon>
        <taxon>Insecta</taxon>
        <taxon>Pterygota</taxon>
        <taxon>Neoptera</taxon>
        <taxon>Paraneoptera</taxon>
        <taxon>Psocodea</taxon>
        <taxon>Troctomorpha</taxon>
        <taxon>Phthiraptera</taxon>
        <taxon>Anoplura</taxon>
        <taxon>Polyplacidae</taxon>
        <taxon>Polyplax</taxon>
    </lineage>
</organism>
<gene>
    <name evidence="1" type="ORF">RUM43_008913</name>
</gene>
<accession>A0AAN8NZ28</accession>
<sequence length="74" mass="8319">MIEYSAVGRCSDRLSQDCRNRTPDNRDQFTANKLSFSAKRETAENCDGCEGSGKKKYKNKNNVLAQKNGSKQVK</sequence>
<dbReference type="EMBL" id="JAWJWE010000038">
    <property type="protein sequence ID" value="KAK6623061.1"/>
    <property type="molecule type" value="Genomic_DNA"/>
</dbReference>
<dbReference type="AlphaFoldDB" id="A0AAN8NZ28"/>
<comment type="caution">
    <text evidence="1">The sequence shown here is derived from an EMBL/GenBank/DDBJ whole genome shotgun (WGS) entry which is preliminary data.</text>
</comment>
<name>A0AAN8NZ28_POLSC</name>
<evidence type="ECO:0000313" key="2">
    <source>
        <dbReference type="Proteomes" id="UP001372834"/>
    </source>
</evidence>
<protein>
    <submittedName>
        <fullName evidence="1">Uncharacterized protein</fullName>
    </submittedName>
</protein>
<evidence type="ECO:0000313" key="1">
    <source>
        <dbReference type="EMBL" id="KAK6623061.1"/>
    </source>
</evidence>
<proteinExistence type="predicted"/>
<dbReference type="Proteomes" id="UP001372834">
    <property type="component" value="Unassembled WGS sequence"/>
</dbReference>
<reference evidence="1 2" key="1">
    <citation type="submission" date="2023-10" db="EMBL/GenBank/DDBJ databases">
        <title>Genomes of two closely related lineages of the louse Polyplax serrata with different host specificities.</title>
        <authorList>
            <person name="Martinu J."/>
            <person name="Tarabai H."/>
            <person name="Stefka J."/>
            <person name="Hypsa V."/>
        </authorList>
    </citation>
    <scope>NUCLEOTIDE SEQUENCE [LARGE SCALE GENOMIC DNA]</scope>
    <source>
        <strain evidence="1">HR10_N</strain>
    </source>
</reference>